<dbReference type="InterPro" id="IPR036069">
    <property type="entry name" value="DUF34/NIF3_sf"/>
</dbReference>
<reference evidence="4" key="1">
    <citation type="submission" date="2022-08" db="EMBL/GenBank/DDBJ databases">
        <title>Complete genome sequence of Mycoplasma molare type strain H 542.</title>
        <authorList>
            <person name="Spergser J."/>
        </authorList>
    </citation>
    <scope>NUCLEOTIDE SEQUENCE</scope>
    <source>
        <strain evidence="4">H 542</strain>
    </source>
</reference>
<organism evidence="4 5">
    <name type="scientific">Mesomycoplasma molare</name>
    <dbReference type="NCBI Taxonomy" id="171288"/>
    <lineage>
        <taxon>Bacteria</taxon>
        <taxon>Bacillati</taxon>
        <taxon>Mycoplasmatota</taxon>
        <taxon>Mycoplasmoidales</taxon>
        <taxon>Metamycoplasmataceae</taxon>
        <taxon>Mesomycoplasma</taxon>
    </lineage>
</organism>
<proteinExistence type="inferred from homology"/>
<gene>
    <name evidence="4" type="ORF">NX772_02150</name>
</gene>
<dbReference type="InterPro" id="IPR002678">
    <property type="entry name" value="DUF34/NIF3"/>
</dbReference>
<dbReference type="EMBL" id="CP103423">
    <property type="protein sequence ID" value="UWD33891.1"/>
    <property type="molecule type" value="Genomic_DNA"/>
</dbReference>
<keyword evidence="3" id="KW-0479">Metal-binding</keyword>
<dbReference type="Gene3D" id="3.40.1390.30">
    <property type="entry name" value="NIF3 (NGG1p interacting factor 3)-like"/>
    <property type="match status" value="2"/>
</dbReference>
<comment type="similarity">
    <text evidence="1">Belongs to the GTP cyclohydrolase I type 2/NIF3 family.</text>
</comment>
<dbReference type="PANTHER" id="PTHR13799">
    <property type="entry name" value="NGG1 INTERACTING FACTOR 3"/>
    <property type="match status" value="1"/>
</dbReference>
<dbReference type="Proteomes" id="UP001058364">
    <property type="component" value="Chromosome"/>
</dbReference>
<evidence type="ECO:0000256" key="2">
    <source>
        <dbReference type="ARBA" id="ARBA00022112"/>
    </source>
</evidence>
<evidence type="ECO:0000313" key="4">
    <source>
        <dbReference type="EMBL" id="UWD33891.1"/>
    </source>
</evidence>
<evidence type="ECO:0000256" key="3">
    <source>
        <dbReference type="ARBA" id="ARBA00022723"/>
    </source>
</evidence>
<accession>A0ABY5TWJ3</accession>
<protein>
    <recommendedName>
        <fullName evidence="2">GTP cyclohydrolase 1 type 2 homolog</fullName>
    </recommendedName>
</protein>
<evidence type="ECO:0000313" key="5">
    <source>
        <dbReference type="Proteomes" id="UP001058364"/>
    </source>
</evidence>
<sequence>MKVNNSNEIADYLDFLFPQKEKEQWDKVGFSYNFNNKVNKILISLDLTKEVLDYAIKNEFNFILNYHTFLFYKTSLKETFLKDPYKKNMHKKIRKHKINVFSVHTNLDTIPNTGSTLIIKALNLKGKTISIDKFNSVIELDQKMIFSNFIEEIKKVFKFESLQTNINNKNRKIKNIAILPGSAGMENILKTWKIYKKNALYLTSDLKWNELIALETMGIYFLLVPHSIEKINLSFLESKLKEKFKNTIIEIFESKEFIKNV</sequence>
<keyword evidence="5" id="KW-1185">Reference proteome</keyword>
<evidence type="ECO:0000256" key="1">
    <source>
        <dbReference type="ARBA" id="ARBA00006964"/>
    </source>
</evidence>
<dbReference type="PANTHER" id="PTHR13799:SF14">
    <property type="entry name" value="GTP CYCLOHYDROLASE 1 TYPE 2 HOMOLOG"/>
    <property type="match status" value="1"/>
</dbReference>
<name>A0ABY5TWJ3_9BACT</name>
<dbReference type="SUPFAM" id="SSF102705">
    <property type="entry name" value="NIF3 (NGG1p interacting factor 3)-like"/>
    <property type="match status" value="1"/>
</dbReference>
<dbReference type="RefSeq" id="WP_027123543.1">
    <property type="nucleotide sequence ID" value="NZ_CP103423.1"/>
</dbReference>
<dbReference type="Pfam" id="PF01784">
    <property type="entry name" value="DUF34_NIF3"/>
    <property type="match status" value="1"/>
</dbReference>